<protein>
    <submittedName>
        <fullName evidence="2">Uncharacterized protein</fullName>
    </submittedName>
</protein>
<feature type="non-terminal residue" evidence="2">
    <location>
        <position position="41"/>
    </location>
</feature>
<dbReference type="EMBL" id="CADCVM010000504">
    <property type="protein sequence ID" value="CAA9533786.1"/>
    <property type="molecule type" value="Genomic_DNA"/>
</dbReference>
<evidence type="ECO:0000256" key="1">
    <source>
        <dbReference type="SAM" id="MobiDB-lite"/>
    </source>
</evidence>
<feature type="region of interest" description="Disordered" evidence="1">
    <location>
        <begin position="1"/>
        <end position="41"/>
    </location>
</feature>
<sequence>WVDNLGRLPRPPPTPAPLSRGGGPKRASSSLCGPPEYRRGS</sequence>
<evidence type="ECO:0000313" key="2">
    <source>
        <dbReference type="EMBL" id="CAA9533786.1"/>
    </source>
</evidence>
<feature type="non-terminal residue" evidence="2">
    <location>
        <position position="1"/>
    </location>
</feature>
<organism evidence="2">
    <name type="scientific">uncultured Rubrobacteraceae bacterium</name>
    <dbReference type="NCBI Taxonomy" id="349277"/>
    <lineage>
        <taxon>Bacteria</taxon>
        <taxon>Bacillati</taxon>
        <taxon>Actinomycetota</taxon>
        <taxon>Rubrobacteria</taxon>
        <taxon>Rubrobacterales</taxon>
        <taxon>Rubrobacteraceae</taxon>
        <taxon>environmental samples</taxon>
    </lineage>
</organism>
<reference evidence="2" key="1">
    <citation type="submission" date="2020-02" db="EMBL/GenBank/DDBJ databases">
        <authorList>
            <person name="Meier V. D."/>
        </authorList>
    </citation>
    <scope>NUCLEOTIDE SEQUENCE</scope>
    <source>
        <strain evidence="2">AVDCRST_MAG05</strain>
    </source>
</reference>
<gene>
    <name evidence="2" type="ORF">AVDCRST_MAG05-4658</name>
</gene>
<accession>A0A6J4TYK3</accession>
<proteinExistence type="predicted"/>
<dbReference type="AlphaFoldDB" id="A0A6J4TYK3"/>
<name>A0A6J4TYK3_9ACTN</name>